<dbReference type="RefSeq" id="WP_052017739.1">
    <property type="nucleotide sequence ID" value="NZ_VBTY01000180.1"/>
</dbReference>
<keyword evidence="2" id="KW-1185">Reference proteome</keyword>
<evidence type="ECO:0000313" key="1">
    <source>
        <dbReference type="EMBL" id="MDG3496394.1"/>
    </source>
</evidence>
<accession>A0A9X4RMP8</accession>
<dbReference type="AlphaFoldDB" id="A0A9X4RMP8"/>
<gene>
    <name evidence="1" type="ORF">FEV09_17795</name>
</gene>
<organism evidence="1 2">
    <name type="scientific">Pseudanabaena catenata USMAC16</name>
    <dbReference type="NCBI Taxonomy" id="1855837"/>
    <lineage>
        <taxon>Bacteria</taxon>
        <taxon>Bacillati</taxon>
        <taxon>Cyanobacteriota</taxon>
        <taxon>Cyanophyceae</taxon>
        <taxon>Pseudanabaenales</taxon>
        <taxon>Pseudanabaenaceae</taxon>
        <taxon>Pseudanabaena</taxon>
    </lineage>
</organism>
<dbReference type="Proteomes" id="UP001152872">
    <property type="component" value="Unassembled WGS sequence"/>
</dbReference>
<protein>
    <submittedName>
        <fullName evidence="1">Uncharacterized protein</fullName>
    </submittedName>
</protein>
<proteinExistence type="predicted"/>
<sequence length="65" mass="7443">MTIKQAIAFYYQYLQEQKRDPAFLLKRSGFIGCGDGDRNLSTNYKATLKTILGAKRLVSSFSDRF</sequence>
<comment type="caution">
    <text evidence="1">The sequence shown here is derived from an EMBL/GenBank/DDBJ whole genome shotgun (WGS) entry which is preliminary data.</text>
</comment>
<evidence type="ECO:0000313" key="2">
    <source>
        <dbReference type="Proteomes" id="UP001152872"/>
    </source>
</evidence>
<reference evidence="1" key="1">
    <citation type="submission" date="2019-05" db="EMBL/GenBank/DDBJ databases">
        <title>Whole genome sequencing of Pseudanabaena catenata USMAC16.</title>
        <authorList>
            <person name="Khan Z."/>
            <person name="Omar W.M."/>
            <person name="Convey P."/>
            <person name="Merican F."/>
            <person name="Najimudin N."/>
        </authorList>
    </citation>
    <scope>NUCLEOTIDE SEQUENCE</scope>
    <source>
        <strain evidence="1">USMAC16</strain>
    </source>
</reference>
<name>A0A9X4RMP8_9CYAN</name>
<dbReference type="EMBL" id="VBTY01000180">
    <property type="protein sequence ID" value="MDG3496394.1"/>
    <property type="molecule type" value="Genomic_DNA"/>
</dbReference>